<keyword evidence="4 8" id="KW-0509">mRNA transport</keyword>
<evidence type="ECO:0000256" key="3">
    <source>
        <dbReference type="ARBA" id="ARBA00022562"/>
    </source>
</evidence>
<comment type="subunit">
    <text evidence="8">Homomultimer; when bound to the RRE. Multimeric assembly is essential for activity.</text>
</comment>
<evidence type="ECO:0000256" key="6">
    <source>
        <dbReference type="ARBA" id="ARBA00023200"/>
    </source>
</evidence>
<dbReference type="Pfam" id="PF00424">
    <property type="entry name" value="REV"/>
    <property type="match status" value="1"/>
</dbReference>
<gene>
    <name evidence="8 10" type="primary">rev</name>
</gene>
<dbReference type="GO" id="GO:0003723">
    <property type="term" value="F:RNA binding"/>
    <property type="evidence" value="ECO:0007669"/>
    <property type="project" value="UniProtKB-KW"/>
</dbReference>
<dbReference type="GO" id="GO:0044196">
    <property type="term" value="C:host cell nucleolus"/>
    <property type="evidence" value="ECO:0007669"/>
    <property type="project" value="UniProtKB-SubCell"/>
</dbReference>
<dbReference type="GO" id="GO:0003700">
    <property type="term" value="F:DNA-binding transcription factor activity"/>
    <property type="evidence" value="ECO:0007669"/>
    <property type="project" value="InterPro"/>
</dbReference>
<keyword evidence="5 8" id="KW-0694">RNA-binding</keyword>
<evidence type="ECO:0000256" key="2">
    <source>
        <dbReference type="ARBA" id="ARBA00022448"/>
    </source>
</evidence>
<feature type="compositionally biased region" description="Polar residues" evidence="9">
    <location>
        <begin position="22"/>
        <end position="36"/>
    </location>
</feature>
<proteinExistence type="predicted"/>
<comment type="function">
    <text evidence="8">Escorts unspliced or incompletely spliced viral pre-mRNAs (late transcripts) out of the nucleus of infected cells. These pre-mRNAs carry a recognition sequence called Rev responsive element (RRE) located in the env gene, that is not present in fully spliced viral mRNAs (early transcripts). This function is essential since most viral proteins are translated from unspliced or partially spliced pre-mRNAs which cannot exit the nucleus by the pathway used by fully processed cellular mRNAs.</text>
</comment>
<organism evidence="10">
    <name type="scientific">Simian immunodeficiency virus</name>
    <name type="common">SIV</name>
    <dbReference type="NCBI Taxonomy" id="11723"/>
    <lineage>
        <taxon>Viruses</taxon>
        <taxon>Riboviria</taxon>
        <taxon>Pararnavirae</taxon>
        <taxon>Artverviricota</taxon>
        <taxon>Revtraviricetes</taxon>
        <taxon>Ortervirales</taxon>
        <taxon>Retroviridae</taxon>
        <taxon>Orthoretrovirinae</taxon>
        <taxon>Lentivirus</taxon>
        <taxon>Lentivirus simimdef</taxon>
    </lineage>
</organism>
<feature type="region of interest" description="Disordered" evidence="9">
    <location>
        <begin position="21"/>
        <end position="42"/>
    </location>
</feature>
<evidence type="ECO:0000313" key="10">
    <source>
        <dbReference type="EMBL" id="QLK13569.1"/>
    </source>
</evidence>
<evidence type="ECO:0000256" key="9">
    <source>
        <dbReference type="SAM" id="MobiDB-lite"/>
    </source>
</evidence>
<reference evidence="10" key="2">
    <citation type="submission" date="2019-03" db="EMBL/GenBank/DDBJ databases">
        <authorList>
            <person name="Bender A."/>
            <person name="Siliciano R."/>
        </authorList>
    </citation>
    <scope>NUCLEOTIDE SEQUENCE</scope>
    <source>
        <strain evidence="10">E14E03</strain>
    </source>
</reference>
<reference evidence="10" key="1">
    <citation type="journal article" date="2019" name="Cell Host Microbe">
        <title>The Landscape of Persistent Viral Genomes in ART-Treated SIV, SHIV, and HIV-2 Infections.</title>
        <authorList>
            <person name="Bender A.M."/>
            <person name="Simonetti F.R."/>
            <person name="Kumar M.R."/>
            <person name="Fray E.J."/>
            <person name="Bruner K.M."/>
            <person name="Timmons A.E."/>
            <person name="Tai K.Y."/>
            <person name="Jenike K.M."/>
            <person name="Antar A.A.R."/>
            <person name="Liu P.T."/>
            <person name="Ho Y.C."/>
            <person name="Raugi D.N."/>
            <person name="Seydi M."/>
            <person name="Gottlieb G.S."/>
            <person name="Okoye A.A."/>
            <person name="Del Prete G.Q."/>
            <person name="Picker L.J."/>
            <person name="Mankowski J.L."/>
            <person name="Lifson J.D."/>
            <person name="Siliciano J.D."/>
            <person name="Laird G.M."/>
            <person name="Barouch D.H."/>
            <person name="Clements J.E."/>
            <person name="Siliciano R.F."/>
        </authorList>
    </citation>
    <scope>NUCLEOTIDE SEQUENCE</scope>
    <source>
        <strain evidence="10">E14E03</strain>
    </source>
</reference>
<keyword evidence="2 8" id="KW-0813">Transport</keyword>
<feature type="region of interest" description="Disordered" evidence="9">
    <location>
        <begin position="84"/>
        <end position="108"/>
    </location>
</feature>
<evidence type="ECO:0000256" key="1">
    <source>
        <dbReference type="ARBA" id="ARBA00020269"/>
    </source>
</evidence>
<evidence type="ECO:0000256" key="7">
    <source>
        <dbReference type="ARBA" id="ARBA00031496"/>
    </source>
</evidence>
<keyword evidence="3 8" id="KW-1048">Host nucleus</keyword>
<dbReference type="GO" id="GO:0030430">
    <property type="term" value="C:host cell cytoplasm"/>
    <property type="evidence" value="ECO:0007669"/>
    <property type="project" value="UniProtKB-SubCell"/>
</dbReference>
<dbReference type="EMBL" id="MK686448">
    <property type="protein sequence ID" value="QLK13569.1"/>
    <property type="molecule type" value="Genomic_DNA"/>
</dbReference>
<evidence type="ECO:0000256" key="8">
    <source>
        <dbReference type="RuleBase" id="RU364044"/>
    </source>
</evidence>
<comment type="subcellular location">
    <subcellularLocation>
        <location evidence="8">Host cytoplasm</location>
    </subcellularLocation>
    <subcellularLocation>
        <location evidence="8">Host nucleus</location>
        <location evidence="8">Host nucleolus</location>
    </subcellularLocation>
</comment>
<dbReference type="Gene3D" id="6.10.140.630">
    <property type="match status" value="1"/>
</dbReference>
<evidence type="ECO:0000256" key="4">
    <source>
        <dbReference type="ARBA" id="ARBA00022816"/>
    </source>
</evidence>
<organismHost>
    <name type="scientific">Cercopithecidae</name>
    <name type="common">Old World monkeys</name>
    <dbReference type="NCBI Taxonomy" id="9527"/>
</organismHost>
<evidence type="ECO:0000256" key="5">
    <source>
        <dbReference type="ARBA" id="ARBA00022884"/>
    </source>
</evidence>
<protein>
    <recommendedName>
        <fullName evidence="1 8">Protein Rev</fullName>
    </recommendedName>
    <alternativeName>
        <fullName evidence="7 8">Regulator of expression of viral proteins</fullName>
    </alternativeName>
</protein>
<sequence>MSSHEREEELRKRLRLIHLLHQTTNPYPTGPGTANQKRQRRRRWRRRWEQLLALADKIYSFPNPPTNTPLNLAIQQLQNLTIESIPNPPTNIPEALYDPTKNSKSPQD</sequence>
<organismHost>
    <name type="scientific">Pan troglodytes</name>
    <name type="common">Chimpanzee</name>
    <dbReference type="NCBI Taxonomy" id="9598"/>
</organismHost>
<dbReference type="InterPro" id="IPR000625">
    <property type="entry name" value="REV_protein"/>
</dbReference>
<accession>A0A7D6GSC4</accession>
<keyword evidence="6 8" id="KW-1035">Host cytoplasm</keyword>
<name>A0A7D6GSC4_SIV</name>
<dbReference type="GO" id="GO:0051028">
    <property type="term" value="P:mRNA transport"/>
    <property type="evidence" value="ECO:0007669"/>
    <property type="project" value="UniProtKB-KW"/>
</dbReference>